<accession>A0A8S0ZKL1</accession>
<evidence type="ECO:0000313" key="2">
    <source>
        <dbReference type="Proteomes" id="UP000494256"/>
    </source>
</evidence>
<gene>
    <name evidence="1" type="ORF">APLA_LOCUS5419</name>
</gene>
<dbReference type="EMBL" id="CADEBD010000289">
    <property type="protein sequence ID" value="CAB3231929.1"/>
    <property type="molecule type" value="Genomic_DNA"/>
</dbReference>
<protein>
    <submittedName>
        <fullName evidence="1">Uncharacterized protein</fullName>
    </submittedName>
</protein>
<dbReference type="AlphaFoldDB" id="A0A8S0ZKL1"/>
<organism evidence="1 2">
    <name type="scientific">Arctia plantaginis</name>
    <name type="common">Wood tiger moth</name>
    <name type="synonym">Phalaena plantaginis</name>
    <dbReference type="NCBI Taxonomy" id="874455"/>
    <lineage>
        <taxon>Eukaryota</taxon>
        <taxon>Metazoa</taxon>
        <taxon>Ecdysozoa</taxon>
        <taxon>Arthropoda</taxon>
        <taxon>Hexapoda</taxon>
        <taxon>Insecta</taxon>
        <taxon>Pterygota</taxon>
        <taxon>Neoptera</taxon>
        <taxon>Endopterygota</taxon>
        <taxon>Lepidoptera</taxon>
        <taxon>Glossata</taxon>
        <taxon>Ditrysia</taxon>
        <taxon>Noctuoidea</taxon>
        <taxon>Erebidae</taxon>
        <taxon>Arctiinae</taxon>
        <taxon>Arctia</taxon>
    </lineage>
</organism>
<dbReference type="OrthoDB" id="8190202at2759"/>
<name>A0A8S0ZKL1_ARCPL</name>
<proteinExistence type="predicted"/>
<evidence type="ECO:0000313" key="1">
    <source>
        <dbReference type="EMBL" id="CAB3231929.1"/>
    </source>
</evidence>
<sequence length="135" mass="15251">MRFVPQPEIFRDEAGGSETQWLPRTYCDVAYATHTLPECVTPEDESMFYYHDHATTFTDNVFVSKALANMAPALRVGAWTNEAELITGLGIATYVHSERGTASGEEGTAMALDDVERAMLKRRLYEEWKRGGRNR</sequence>
<comment type="caution">
    <text evidence="1">The sequence shown here is derived from an EMBL/GenBank/DDBJ whole genome shotgun (WGS) entry which is preliminary data.</text>
</comment>
<reference evidence="1 2" key="1">
    <citation type="submission" date="2020-04" db="EMBL/GenBank/DDBJ databases">
        <authorList>
            <person name="Wallbank WR R."/>
            <person name="Pardo Diaz C."/>
            <person name="Kozak K."/>
            <person name="Martin S."/>
            <person name="Jiggins C."/>
            <person name="Moest M."/>
            <person name="Warren A I."/>
            <person name="Byers J.R.P. K."/>
            <person name="Montejo-Kovacevich G."/>
            <person name="Yen C E."/>
        </authorList>
    </citation>
    <scope>NUCLEOTIDE SEQUENCE [LARGE SCALE GENOMIC DNA]</scope>
</reference>
<dbReference type="Proteomes" id="UP000494256">
    <property type="component" value="Unassembled WGS sequence"/>
</dbReference>